<dbReference type="AlphaFoldDB" id="A0A2U1P5E1"/>
<evidence type="ECO:0000313" key="2">
    <source>
        <dbReference type="Proteomes" id="UP000245207"/>
    </source>
</evidence>
<proteinExistence type="predicted"/>
<sequence>MNIIESNGMTHLKKKLQLLKNAIKLWSKENKTKFNEAKLVLQNKLSDVDKILDQGGSNVDILNHRSSLMKDLQDINSIDVFEISQKAKVLWSIEGDQNSKYSQPILNNKRSQLAIRRMLVDGDWIVDPKQVEDLERIVNYVEIKKVVWECGANKYPGLMGSFPNFIKSIRSLLFKM</sequence>
<accession>A0A2U1P5E1</accession>
<reference evidence="1 2" key="1">
    <citation type="journal article" date="2018" name="Mol. Plant">
        <title>The genome of Artemisia annua provides insight into the evolution of Asteraceae family and artemisinin biosynthesis.</title>
        <authorList>
            <person name="Shen Q."/>
            <person name="Zhang L."/>
            <person name="Liao Z."/>
            <person name="Wang S."/>
            <person name="Yan T."/>
            <person name="Shi P."/>
            <person name="Liu M."/>
            <person name="Fu X."/>
            <person name="Pan Q."/>
            <person name="Wang Y."/>
            <person name="Lv Z."/>
            <person name="Lu X."/>
            <person name="Zhang F."/>
            <person name="Jiang W."/>
            <person name="Ma Y."/>
            <person name="Chen M."/>
            <person name="Hao X."/>
            <person name="Li L."/>
            <person name="Tang Y."/>
            <person name="Lv G."/>
            <person name="Zhou Y."/>
            <person name="Sun X."/>
            <person name="Brodelius P.E."/>
            <person name="Rose J.K.C."/>
            <person name="Tang K."/>
        </authorList>
    </citation>
    <scope>NUCLEOTIDE SEQUENCE [LARGE SCALE GENOMIC DNA]</scope>
    <source>
        <strain evidence="2">cv. Huhao1</strain>
        <tissue evidence="1">Leaf</tissue>
    </source>
</reference>
<comment type="caution">
    <text evidence="1">The sequence shown here is derived from an EMBL/GenBank/DDBJ whole genome shotgun (WGS) entry which is preliminary data.</text>
</comment>
<dbReference type="OrthoDB" id="1752289at2759"/>
<dbReference type="Proteomes" id="UP000245207">
    <property type="component" value="Unassembled WGS sequence"/>
</dbReference>
<evidence type="ECO:0008006" key="3">
    <source>
        <dbReference type="Google" id="ProtNLM"/>
    </source>
</evidence>
<organism evidence="1 2">
    <name type="scientific">Artemisia annua</name>
    <name type="common">Sweet wormwood</name>
    <dbReference type="NCBI Taxonomy" id="35608"/>
    <lineage>
        <taxon>Eukaryota</taxon>
        <taxon>Viridiplantae</taxon>
        <taxon>Streptophyta</taxon>
        <taxon>Embryophyta</taxon>
        <taxon>Tracheophyta</taxon>
        <taxon>Spermatophyta</taxon>
        <taxon>Magnoliopsida</taxon>
        <taxon>eudicotyledons</taxon>
        <taxon>Gunneridae</taxon>
        <taxon>Pentapetalae</taxon>
        <taxon>asterids</taxon>
        <taxon>campanulids</taxon>
        <taxon>Asterales</taxon>
        <taxon>Asteraceae</taxon>
        <taxon>Asteroideae</taxon>
        <taxon>Anthemideae</taxon>
        <taxon>Artemisiinae</taxon>
        <taxon>Artemisia</taxon>
    </lineage>
</organism>
<name>A0A2U1P5E1_ARTAN</name>
<dbReference type="EMBL" id="PKPP01001656">
    <property type="protein sequence ID" value="PWA80910.1"/>
    <property type="molecule type" value="Genomic_DNA"/>
</dbReference>
<protein>
    <recommendedName>
        <fullName evidence="3">RNA-directed DNA polymerase, eukaryota, Reverse transcriptase zinc-binding domain protein</fullName>
    </recommendedName>
</protein>
<evidence type="ECO:0000313" key="1">
    <source>
        <dbReference type="EMBL" id="PWA80910.1"/>
    </source>
</evidence>
<keyword evidence="2" id="KW-1185">Reference proteome</keyword>
<gene>
    <name evidence="1" type="ORF">CTI12_AA127850</name>
</gene>